<dbReference type="NCBIfam" id="TIGR00852">
    <property type="entry name" value="pts-Glc"/>
    <property type="match status" value="1"/>
</dbReference>
<evidence type="ECO:0000256" key="10">
    <source>
        <dbReference type="ARBA" id="ARBA00023136"/>
    </source>
</evidence>
<keyword evidence="8" id="KW-0418">Kinase</keyword>
<comment type="subcellular location">
    <subcellularLocation>
        <location evidence="1">Cell membrane</location>
        <topology evidence="1">Multi-pass membrane protein</topology>
    </subcellularLocation>
</comment>
<accession>A0A1G4P4F0</accession>
<keyword evidence="4" id="KW-0762">Sugar transport</keyword>
<dbReference type="GO" id="GO:0005886">
    <property type="term" value="C:plasma membrane"/>
    <property type="evidence" value="ECO:0007669"/>
    <property type="project" value="UniProtKB-SubCell"/>
</dbReference>
<keyword evidence="7 12" id="KW-0812">Transmembrane</keyword>
<dbReference type="GO" id="GO:0016301">
    <property type="term" value="F:kinase activity"/>
    <property type="evidence" value="ECO:0007669"/>
    <property type="project" value="UniProtKB-KW"/>
</dbReference>
<gene>
    <name evidence="15" type="ORF">SAMN02983004_00202</name>
</gene>
<proteinExistence type="predicted"/>
<dbReference type="Pfam" id="PF00367">
    <property type="entry name" value="PTS_EIIB"/>
    <property type="match status" value="1"/>
</dbReference>
<feature type="transmembrane region" description="Helical" evidence="12">
    <location>
        <begin position="278"/>
        <end position="299"/>
    </location>
</feature>
<evidence type="ECO:0000313" key="15">
    <source>
        <dbReference type="EMBL" id="SCW27144.1"/>
    </source>
</evidence>
<keyword evidence="2" id="KW-0813">Transport</keyword>
<dbReference type="PANTHER" id="PTHR30009:SF24">
    <property type="entry name" value="PTS SYSTEM, IIBC COMPONENT"/>
    <property type="match status" value="1"/>
</dbReference>
<feature type="transmembrane region" description="Helical" evidence="12">
    <location>
        <begin position="55"/>
        <end position="80"/>
    </location>
</feature>
<feature type="transmembrane region" description="Helical" evidence="12">
    <location>
        <begin position="306"/>
        <end position="324"/>
    </location>
</feature>
<dbReference type="InterPro" id="IPR018113">
    <property type="entry name" value="PTrfase_EIIB_Cys"/>
</dbReference>
<dbReference type="GO" id="GO:0090563">
    <property type="term" value="F:protein-phosphocysteine-sugar phosphotransferase activity"/>
    <property type="evidence" value="ECO:0007669"/>
    <property type="project" value="TreeGrafter"/>
</dbReference>
<dbReference type="EMBL" id="FMTE01000002">
    <property type="protein sequence ID" value="SCW27144.1"/>
    <property type="molecule type" value="Genomic_DNA"/>
</dbReference>
<dbReference type="PROSITE" id="PS51098">
    <property type="entry name" value="PTS_EIIB_TYPE_1"/>
    <property type="match status" value="1"/>
</dbReference>
<dbReference type="PROSITE" id="PS51103">
    <property type="entry name" value="PTS_EIIC_TYPE_1"/>
    <property type="match status" value="1"/>
</dbReference>
<dbReference type="Pfam" id="PF02378">
    <property type="entry name" value="PTS_EIIC"/>
    <property type="match status" value="1"/>
</dbReference>
<dbReference type="Proteomes" id="UP000199262">
    <property type="component" value="Unassembled WGS sequence"/>
</dbReference>
<dbReference type="InterPro" id="IPR036878">
    <property type="entry name" value="Glu_permease_IIB"/>
</dbReference>
<feature type="transmembrane region" description="Helical" evidence="12">
    <location>
        <begin position="170"/>
        <end position="193"/>
    </location>
</feature>
<dbReference type="InterPro" id="IPR050429">
    <property type="entry name" value="PTS_Glucose_EIICBA"/>
</dbReference>
<keyword evidence="9 12" id="KW-1133">Transmembrane helix</keyword>
<evidence type="ECO:0000256" key="7">
    <source>
        <dbReference type="ARBA" id="ARBA00022692"/>
    </source>
</evidence>
<dbReference type="SUPFAM" id="SSF55604">
    <property type="entry name" value="Glucose permease domain IIB"/>
    <property type="match status" value="1"/>
</dbReference>
<evidence type="ECO:0000259" key="13">
    <source>
        <dbReference type="PROSITE" id="PS51098"/>
    </source>
</evidence>
<feature type="active site" description="Phosphocysteine intermediate; for EIIB activity" evidence="11">
    <location>
        <position position="459"/>
    </location>
</feature>
<evidence type="ECO:0000256" key="4">
    <source>
        <dbReference type="ARBA" id="ARBA00022597"/>
    </source>
</evidence>
<dbReference type="OrthoDB" id="9764327at2"/>
<protein>
    <submittedName>
        <fullName evidence="15">PTS system IIB component, Glc family /PTS system IIC component, Glc family</fullName>
    </submittedName>
</protein>
<dbReference type="AlphaFoldDB" id="A0A1G4P4F0"/>
<sequence length="514" mass="55845">MLKAFERAQKFGRSLMLPISILPAAGLLLGIGGSLSNPETVKSYAFLDIFFLQSVFKIMSVSGSIIFSNLAPIFAIGVAVGLAKSDKGTSGIAAFIGYLVMNATIGVLIDVSGKSESFSSGSVGLILGIKTLETGVFGGIIVGILTYYLHSRFNKVNLPKVLGFFSGSRFVPIIVSFSSIFLAVIMFIFWPFVQNGINKVGGLVDSTGYIGTLIYGIFLRMLGPFGLHHMFYLPFWTTGLGGSVIVDGKLIEGTQNIFFAELATQGTDKFFIGTSRFMSGRFITMMFGLPGVALALYYTAKHDERVKVFGLLISSALTSFLTGITEPLEFSFLFVAPILYVVHAIFDGFAFMLAHIFQITIGQTFSGGFIDFILFGILQGNSRTNWILVPVIGIVWFFIYYFTFVFLINKFDFKTPGRAQDLNSGDSSNFKSSEFEENYASKVIVGLGGASNIVELDCCATRLRITVKDALKVSEKILKKTGSKGIIIKGNGVQVVYGSGVSVLKNEIEELLND</sequence>
<dbReference type="PROSITE" id="PS01035">
    <property type="entry name" value="PTS_EIIB_TYPE_1_CYS"/>
    <property type="match status" value="1"/>
</dbReference>
<reference evidence="16" key="1">
    <citation type="submission" date="2016-10" db="EMBL/GenBank/DDBJ databases">
        <authorList>
            <person name="Varghese N."/>
            <person name="Submissions S."/>
        </authorList>
    </citation>
    <scope>NUCLEOTIDE SEQUENCE [LARGE SCALE GENOMIC DNA]</scope>
    <source>
        <strain evidence="16">ATCC 51557</strain>
    </source>
</reference>
<dbReference type="GO" id="GO:0008982">
    <property type="term" value="F:protein-N(PI)-phosphohistidine-sugar phosphotransferase activity"/>
    <property type="evidence" value="ECO:0007669"/>
    <property type="project" value="InterPro"/>
</dbReference>
<feature type="transmembrane region" description="Helical" evidence="12">
    <location>
        <begin position="386"/>
        <end position="408"/>
    </location>
</feature>
<evidence type="ECO:0000313" key="16">
    <source>
        <dbReference type="Proteomes" id="UP000199262"/>
    </source>
</evidence>
<dbReference type="GO" id="GO:0009401">
    <property type="term" value="P:phosphoenolpyruvate-dependent sugar phosphotransferase system"/>
    <property type="evidence" value="ECO:0007669"/>
    <property type="project" value="UniProtKB-KW"/>
</dbReference>
<dbReference type="InterPro" id="IPR003352">
    <property type="entry name" value="PTS_EIIC"/>
</dbReference>
<keyword evidence="10 12" id="KW-0472">Membrane</keyword>
<feature type="transmembrane region" description="Helical" evidence="12">
    <location>
        <begin position="330"/>
        <end position="354"/>
    </location>
</feature>
<evidence type="ECO:0000256" key="6">
    <source>
        <dbReference type="ARBA" id="ARBA00022683"/>
    </source>
</evidence>
<feature type="transmembrane region" description="Helical" evidence="12">
    <location>
        <begin position="15"/>
        <end position="35"/>
    </location>
</feature>
<feature type="transmembrane region" description="Helical" evidence="12">
    <location>
        <begin position="123"/>
        <end position="149"/>
    </location>
</feature>
<keyword evidence="6" id="KW-0598">Phosphotransferase system</keyword>
<name>A0A1G4P4F0_BORJA</name>
<dbReference type="NCBIfam" id="TIGR00826">
    <property type="entry name" value="EIIB_glc"/>
    <property type="match status" value="1"/>
</dbReference>
<feature type="domain" description="PTS EIIC type-1" evidence="14">
    <location>
        <begin position="2"/>
        <end position="420"/>
    </location>
</feature>
<evidence type="ECO:0000259" key="14">
    <source>
        <dbReference type="PROSITE" id="PS51103"/>
    </source>
</evidence>
<dbReference type="RefSeq" id="WP_091971872.1">
    <property type="nucleotide sequence ID" value="NZ_CP124066.1"/>
</dbReference>
<organism evidence="15 16">
    <name type="scientific">Borreliella japonica</name>
    <name type="common">Borrelia japonica</name>
    <dbReference type="NCBI Taxonomy" id="34095"/>
    <lineage>
        <taxon>Bacteria</taxon>
        <taxon>Pseudomonadati</taxon>
        <taxon>Spirochaetota</taxon>
        <taxon>Spirochaetia</taxon>
        <taxon>Spirochaetales</taxon>
        <taxon>Borreliaceae</taxon>
        <taxon>Borreliella</taxon>
    </lineage>
</organism>
<evidence type="ECO:0000256" key="2">
    <source>
        <dbReference type="ARBA" id="ARBA00022448"/>
    </source>
</evidence>
<dbReference type="CDD" id="cd00212">
    <property type="entry name" value="PTS_IIB_glc"/>
    <property type="match status" value="1"/>
</dbReference>
<evidence type="ECO:0000256" key="5">
    <source>
        <dbReference type="ARBA" id="ARBA00022679"/>
    </source>
</evidence>
<dbReference type="Gene3D" id="3.30.1360.60">
    <property type="entry name" value="Glucose permease domain IIB"/>
    <property type="match status" value="1"/>
</dbReference>
<keyword evidence="3" id="KW-1003">Cell membrane</keyword>
<evidence type="ECO:0000256" key="3">
    <source>
        <dbReference type="ARBA" id="ARBA00022475"/>
    </source>
</evidence>
<evidence type="ECO:0000256" key="12">
    <source>
        <dbReference type="SAM" id="Phobius"/>
    </source>
</evidence>
<dbReference type="InterPro" id="IPR004719">
    <property type="entry name" value="PTS_maltose/Glc_sub_IIC"/>
</dbReference>
<dbReference type="InterPro" id="IPR013013">
    <property type="entry name" value="PTS_EIIC_1"/>
</dbReference>
<feature type="transmembrane region" description="Helical" evidence="12">
    <location>
        <begin position="199"/>
        <end position="218"/>
    </location>
</feature>
<dbReference type="InterPro" id="IPR001996">
    <property type="entry name" value="PTS_IIB_1"/>
</dbReference>
<feature type="domain" description="PTS EIIB type-1" evidence="13">
    <location>
        <begin position="437"/>
        <end position="514"/>
    </location>
</feature>
<dbReference type="PANTHER" id="PTHR30009">
    <property type="entry name" value="CYTOCHROME C-TYPE SYNTHESIS PROTEIN AND PTS TRANSMEMBRANE COMPONENT"/>
    <property type="match status" value="1"/>
</dbReference>
<evidence type="ECO:0000256" key="11">
    <source>
        <dbReference type="PROSITE-ProRule" id="PRU00421"/>
    </source>
</evidence>
<feature type="transmembrane region" description="Helical" evidence="12">
    <location>
        <begin position="361"/>
        <end position="380"/>
    </location>
</feature>
<evidence type="ECO:0000256" key="1">
    <source>
        <dbReference type="ARBA" id="ARBA00004651"/>
    </source>
</evidence>
<feature type="transmembrane region" description="Helical" evidence="12">
    <location>
        <begin position="92"/>
        <end position="111"/>
    </location>
</feature>
<keyword evidence="5" id="KW-0808">Transferase</keyword>
<keyword evidence="16" id="KW-1185">Reference proteome</keyword>
<evidence type="ECO:0000256" key="8">
    <source>
        <dbReference type="ARBA" id="ARBA00022777"/>
    </source>
</evidence>
<evidence type="ECO:0000256" key="9">
    <source>
        <dbReference type="ARBA" id="ARBA00022989"/>
    </source>
</evidence>